<feature type="transmembrane region" description="Helical" evidence="1">
    <location>
        <begin position="6"/>
        <end position="27"/>
    </location>
</feature>
<evidence type="ECO:0000313" key="2">
    <source>
        <dbReference type="EMBL" id="AZK91498.1"/>
    </source>
</evidence>
<dbReference type="RefSeq" id="WP_014919458.1">
    <property type="nucleotide sequence ID" value="NZ_CP019581.1"/>
</dbReference>
<feature type="transmembrane region" description="Helical" evidence="1">
    <location>
        <begin position="97"/>
        <end position="121"/>
    </location>
</feature>
<accession>A0A3S8SCH4</accession>
<keyword evidence="1" id="KW-1133">Transmembrane helix</keyword>
<feature type="transmembrane region" description="Helical" evidence="1">
    <location>
        <begin position="39"/>
        <end position="57"/>
    </location>
</feature>
<evidence type="ECO:0000256" key="1">
    <source>
        <dbReference type="SAM" id="Phobius"/>
    </source>
</evidence>
<protein>
    <submittedName>
        <fullName evidence="2">Uncharacterized protein</fullName>
    </submittedName>
</protein>
<sequence>MTMRIWNKVLSIELIIGMVISIGVGIIVENIPQLYWSRVCWITLAVLAIIFALQIWGKNNHTVKHVSQWLSNLTLILIFNFLIYTAVSTINLTNKSLVLVSSIVGLLLFLVVDIPVVVVNFPVVKNWFMRLFMVFLLYVNDIYNVNRFLGTTNEVKLILHSGVVDAIACFILTFFIARAWNFRFSWNLKLIKTKYFQLWLLC</sequence>
<proteinExistence type="predicted"/>
<keyword evidence="1" id="KW-0472">Membrane</keyword>
<dbReference type="AlphaFoldDB" id="A0A3S8SCH4"/>
<keyword evidence="1" id="KW-0812">Transmembrane</keyword>
<dbReference type="Proteomes" id="UP000267945">
    <property type="component" value="Chromosome"/>
</dbReference>
<gene>
    <name evidence="2" type="ORF">LH5_01256</name>
</gene>
<dbReference type="GeneID" id="99757402"/>
<organism evidence="2 3">
    <name type="scientific">Lactobacillus helveticus</name>
    <name type="common">Lactobacillus suntoryeus</name>
    <dbReference type="NCBI Taxonomy" id="1587"/>
    <lineage>
        <taxon>Bacteria</taxon>
        <taxon>Bacillati</taxon>
        <taxon>Bacillota</taxon>
        <taxon>Bacilli</taxon>
        <taxon>Lactobacillales</taxon>
        <taxon>Lactobacillaceae</taxon>
        <taxon>Lactobacillus</taxon>
    </lineage>
</organism>
<feature type="transmembrane region" description="Helical" evidence="1">
    <location>
        <begin position="127"/>
        <end position="145"/>
    </location>
</feature>
<evidence type="ECO:0000313" key="3">
    <source>
        <dbReference type="Proteomes" id="UP000267945"/>
    </source>
</evidence>
<feature type="transmembrane region" description="Helical" evidence="1">
    <location>
        <begin position="157"/>
        <end position="180"/>
    </location>
</feature>
<feature type="transmembrane region" description="Helical" evidence="1">
    <location>
        <begin position="69"/>
        <end position="90"/>
    </location>
</feature>
<name>A0A3S8SCH4_LACHE</name>
<reference evidence="2 3" key="1">
    <citation type="submission" date="2017-02" db="EMBL/GenBank/DDBJ databases">
        <title>Complete genome sequence of Lactobacillus helveticus.</title>
        <authorList>
            <person name="Kim J.F."/>
            <person name="Chung Y."/>
            <person name="Kwak M."/>
        </authorList>
    </citation>
    <scope>NUCLEOTIDE SEQUENCE [LARGE SCALE GENOMIC DNA]</scope>
    <source>
        <strain evidence="2 3">LH5</strain>
    </source>
</reference>
<dbReference type="EMBL" id="CP019581">
    <property type="protein sequence ID" value="AZK91498.1"/>
    <property type="molecule type" value="Genomic_DNA"/>
</dbReference>